<comment type="caution">
    <text evidence="1">The sequence shown here is derived from an EMBL/GenBank/DDBJ whole genome shotgun (WGS) entry which is preliminary data.</text>
</comment>
<accession>A0A0C1DH02</accession>
<proteinExistence type="predicted"/>
<protein>
    <submittedName>
        <fullName evidence="1">Uncharacterized protein</fullName>
    </submittedName>
</protein>
<gene>
    <name evidence="1" type="ORF">OC25_00475</name>
</gene>
<evidence type="ECO:0000313" key="2">
    <source>
        <dbReference type="Proteomes" id="UP000031246"/>
    </source>
</evidence>
<dbReference type="AlphaFoldDB" id="A0A0C1DH02"/>
<sequence>MYKTVSISKSYHAAGLHNLFLKFKPSADRPVGTANCRIFSTIITQNEEFIPHFFSHSFNFPFNHALIAQLQYLRVKILSGR</sequence>
<dbReference type="Proteomes" id="UP000031246">
    <property type="component" value="Unassembled WGS sequence"/>
</dbReference>
<name>A0A0C1DH02_9SPHI</name>
<dbReference type="EMBL" id="JSYN01000001">
    <property type="protein sequence ID" value="KIA96921.1"/>
    <property type="molecule type" value="Genomic_DNA"/>
</dbReference>
<evidence type="ECO:0000313" key="1">
    <source>
        <dbReference type="EMBL" id="KIA96921.1"/>
    </source>
</evidence>
<organism evidence="1 2">
    <name type="scientific">Pedobacter kyungheensis</name>
    <dbReference type="NCBI Taxonomy" id="1069985"/>
    <lineage>
        <taxon>Bacteria</taxon>
        <taxon>Pseudomonadati</taxon>
        <taxon>Bacteroidota</taxon>
        <taxon>Sphingobacteriia</taxon>
        <taxon>Sphingobacteriales</taxon>
        <taxon>Sphingobacteriaceae</taxon>
        <taxon>Pedobacter</taxon>
    </lineage>
</organism>
<reference evidence="1 2" key="1">
    <citation type="submission" date="2014-10" db="EMBL/GenBank/DDBJ databases">
        <title>Pedobacter Kyungheensis.</title>
        <authorList>
            <person name="Anderson B.M."/>
            <person name="Newman J.D."/>
        </authorList>
    </citation>
    <scope>NUCLEOTIDE SEQUENCE [LARGE SCALE GENOMIC DNA]</scope>
    <source>
        <strain evidence="1 2">KACC 16221</strain>
    </source>
</reference>
<keyword evidence="2" id="KW-1185">Reference proteome</keyword>